<reference evidence="2 3" key="1">
    <citation type="submission" date="2017-10" db="EMBL/GenBank/DDBJ databases">
        <title>Sequencing the genomes of 1000 actinobacteria strains.</title>
        <authorList>
            <person name="Klenk H.-P."/>
        </authorList>
    </citation>
    <scope>NUCLEOTIDE SEQUENCE [LARGE SCALE GENOMIC DNA]</scope>
    <source>
        <strain evidence="2 3">DSM 21801</strain>
    </source>
</reference>
<evidence type="ECO:0000259" key="1">
    <source>
        <dbReference type="PROSITE" id="PS51704"/>
    </source>
</evidence>
<dbReference type="RefSeq" id="WP_098469030.1">
    <property type="nucleotide sequence ID" value="NZ_PDJD01000001.1"/>
</dbReference>
<dbReference type="EMBL" id="PDJD01000001">
    <property type="protein sequence ID" value="PFG19983.1"/>
    <property type="molecule type" value="Genomic_DNA"/>
</dbReference>
<evidence type="ECO:0000313" key="2">
    <source>
        <dbReference type="EMBL" id="PFG19983.1"/>
    </source>
</evidence>
<dbReference type="Gene3D" id="3.20.20.190">
    <property type="entry name" value="Phosphatidylinositol (PI) phosphodiesterase"/>
    <property type="match status" value="1"/>
</dbReference>
<proteinExistence type="predicted"/>
<dbReference type="PROSITE" id="PS50007">
    <property type="entry name" value="PIPLC_X_DOMAIN"/>
    <property type="match status" value="1"/>
</dbReference>
<accession>A0A2A9D020</accession>
<sequence length="273" mass="28984">MSTTSLYTSGLPAILAHRGGGDEAPENSREAIRGMLGHGVRVMETDVRPTRDGVAVLAHDPTLQRRFGDPRPISEVTWAELETMRDVDGAAALTLAGALEEFPQVAFNLDAKTDSIMREVLRAVRAAGAADRVCLTAFDCGRIDTMARVTRARTALGMGMRDVAALRVRSLAPRAARGAGAGARAGVAADDRARPAAVPPGRAVQVPLSFRGLPIVTPTFLRRAHAEGHVVHVWTVNEAAQMHRLLDMGVDGVVTDVPSVAAAVWRERGIPLG</sequence>
<feature type="domain" description="GP-PDE" evidence="1">
    <location>
        <begin position="12"/>
        <end position="265"/>
    </location>
</feature>
<comment type="caution">
    <text evidence="2">The sequence shown here is derived from an EMBL/GenBank/DDBJ whole genome shotgun (WGS) entry which is preliminary data.</text>
</comment>
<dbReference type="GO" id="GO:0006629">
    <property type="term" value="P:lipid metabolic process"/>
    <property type="evidence" value="ECO:0007669"/>
    <property type="project" value="InterPro"/>
</dbReference>
<evidence type="ECO:0000313" key="3">
    <source>
        <dbReference type="Proteomes" id="UP000224915"/>
    </source>
</evidence>
<dbReference type="PROSITE" id="PS51704">
    <property type="entry name" value="GP_PDE"/>
    <property type="match status" value="1"/>
</dbReference>
<dbReference type="SUPFAM" id="SSF51695">
    <property type="entry name" value="PLC-like phosphodiesterases"/>
    <property type="match status" value="1"/>
</dbReference>
<name>A0A2A9D020_9MICO</name>
<dbReference type="AlphaFoldDB" id="A0A2A9D020"/>
<dbReference type="InterPro" id="IPR030395">
    <property type="entry name" value="GP_PDE_dom"/>
</dbReference>
<dbReference type="OrthoDB" id="5241788at2"/>
<dbReference type="PANTHER" id="PTHR43805:SF1">
    <property type="entry name" value="GP-PDE DOMAIN-CONTAINING PROTEIN"/>
    <property type="match status" value="1"/>
</dbReference>
<dbReference type="Pfam" id="PF03009">
    <property type="entry name" value="GDPD"/>
    <property type="match status" value="1"/>
</dbReference>
<organism evidence="2 3">
    <name type="scientific">Serinibacter salmoneus</name>
    <dbReference type="NCBI Taxonomy" id="556530"/>
    <lineage>
        <taxon>Bacteria</taxon>
        <taxon>Bacillati</taxon>
        <taxon>Actinomycetota</taxon>
        <taxon>Actinomycetes</taxon>
        <taxon>Micrococcales</taxon>
        <taxon>Beutenbergiaceae</taxon>
        <taxon>Serinibacter</taxon>
    </lineage>
</organism>
<dbReference type="InterPro" id="IPR017946">
    <property type="entry name" value="PLC-like_Pdiesterase_TIM-brl"/>
</dbReference>
<dbReference type="PANTHER" id="PTHR43805">
    <property type="entry name" value="GLYCEROPHOSPHORYL DIESTER PHOSPHODIESTERASE"/>
    <property type="match status" value="1"/>
</dbReference>
<protein>
    <submittedName>
        <fullName evidence="2">Glycerophosphoryl diester phosphodiesterase</fullName>
    </submittedName>
</protein>
<keyword evidence="3" id="KW-1185">Reference proteome</keyword>
<dbReference type="Proteomes" id="UP000224915">
    <property type="component" value="Unassembled WGS sequence"/>
</dbReference>
<gene>
    <name evidence="2" type="ORF">ATL40_1563</name>
</gene>
<dbReference type="GO" id="GO:0008081">
    <property type="term" value="F:phosphoric diester hydrolase activity"/>
    <property type="evidence" value="ECO:0007669"/>
    <property type="project" value="InterPro"/>
</dbReference>